<dbReference type="InterPro" id="IPR004872">
    <property type="entry name" value="Lipoprotein_NlpA"/>
</dbReference>
<dbReference type="PANTHER" id="PTHR30429">
    <property type="entry name" value="D-METHIONINE-BINDING LIPOPROTEIN METQ"/>
    <property type="match status" value="1"/>
</dbReference>
<dbReference type="GO" id="GO:0016020">
    <property type="term" value="C:membrane"/>
    <property type="evidence" value="ECO:0007669"/>
    <property type="project" value="UniProtKB-SubCell"/>
</dbReference>
<keyword evidence="3 7" id="KW-0732">Signal</keyword>
<comment type="subcellular location">
    <subcellularLocation>
        <location evidence="1">Membrane</location>
        <topology evidence="1">Lipid-anchor</topology>
    </subcellularLocation>
</comment>
<dbReference type="SUPFAM" id="SSF53850">
    <property type="entry name" value="Periplasmic binding protein-like II"/>
    <property type="match status" value="1"/>
</dbReference>
<dbReference type="AlphaFoldDB" id="A0A931I290"/>
<dbReference type="Gene3D" id="3.40.190.10">
    <property type="entry name" value="Periplasmic binding protein-like II"/>
    <property type="match status" value="2"/>
</dbReference>
<proteinExistence type="inferred from homology"/>
<evidence type="ECO:0000313" key="9">
    <source>
        <dbReference type="Proteomes" id="UP000631694"/>
    </source>
</evidence>
<keyword evidence="6" id="KW-0449">Lipoprotein</keyword>
<organism evidence="8 9">
    <name type="scientific">Methylobrevis albus</name>
    <dbReference type="NCBI Taxonomy" id="2793297"/>
    <lineage>
        <taxon>Bacteria</taxon>
        <taxon>Pseudomonadati</taxon>
        <taxon>Pseudomonadota</taxon>
        <taxon>Alphaproteobacteria</taxon>
        <taxon>Hyphomicrobiales</taxon>
        <taxon>Pleomorphomonadaceae</taxon>
        <taxon>Methylobrevis</taxon>
    </lineage>
</organism>
<dbReference type="PANTHER" id="PTHR30429:SF1">
    <property type="entry name" value="D-METHIONINE-BINDING LIPOPROTEIN METQ-RELATED"/>
    <property type="match status" value="1"/>
</dbReference>
<comment type="caution">
    <text evidence="8">The sequence shown here is derived from an EMBL/GenBank/DDBJ whole genome shotgun (WGS) entry which is preliminary data.</text>
</comment>
<dbReference type="Pfam" id="PF03180">
    <property type="entry name" value="Lipoprotein_9"/>
    <property type="match status" value="1"/>
</dbReference>
<dbReference type="Proteomes" id="UP000631694">
    <property type="component" value="Unassembled WGS sequence"/>
</dbReference>
<evidence type="ECO:0000256" key="4">
    <source>
        <dbReference type="ARBA" id="ARBA00023136"/>
    </source>
</evidence>
<accession>A0A931I290</accession>
<reference evidence="8" key="1">
    <citation type="submission" date="2020-12" db="EMBL/GenBank/DDBJ databases">
        <title>Methylobrevis albus sp. nov., isolated from fresh water lack sediment.</title>
        <authorList>
            <person name="Zou Q."/>
        </authorList>
    </citation>
    <scope>NUCLEOTIDE SEQUENCE</scope>
    <source>
        <strain evidence="8">L22</strain>
    </source>
</reference>
<gene>
    <name evidence="8" type="ORF">I5731_13905</name>
</gene>
<evidence type="ECO:0000256" key="1">
    <source>
        <dbReference type="ARBA" id="ARBA00004635"/>
    </source>
</evidence>
<dbReference type="EMBL" id="JADZLT010000052">
    <property type="protein sequence ID" value="MBH0238922.1"/>
    <property type="molecule type" value="Genomic_DNA"/>
</dbReference>
<evidence type="ECO:0000256" key="3">
    <source>
        <dbReference type="ARBA" id="ARBA00022729"/>
    </source>
</evidence>
<keyword evidence="4" id="KW-0472">Membrane</keyword>
<feature type="chain" id="PRO_5037043119" evidence="7">
    <location>
        <begin position="22"/>
        <end position="267"/>
    </location>
</feature>
<protein>
    <submittedName>
        <fullName evidence="8">MetQ/NlpA family ABC transporter substrate-binding protein</fullName>
    </submittedName>
</protein>
<feature type="signal peptide" evidence="7">
    <location>
        <begin position="1"/>
        <end position="21"/>
    </location>
</feature>
<evidence type="ECO:0000256" key="7">
    <source>
        <dbReference type="SAM" id="SignalP"/>
    </source>
</evidence>
<keyword evidence="5" id="KW-0564">Palmitate</keyword>
<evidence type="ECO:0000256" key="5">
    <source>
        <dbReference type="ARBA" id="ARBA00023139"/>
    </source>
</evidence>
<evidence type="ECO:0000313" key="8">
    <source>
        <dbReference type="EMBL" id="MBH0238922.1"/>
    </source>
</evidence>
<name>A0A931I290_9HYPH</name>
<evidence type="ECO:0000256" key="6">
    <source>
        <dbReference type="ARBA" id="ARBA00023288"/>
    </source>
</evidence>
<comment type="similarity">
    <text evidence="2">Belongs to the NlpA lipoprotein family.</text>
</comment>
<evidence type="ECO:0000256" key="2">
    <source>
        <dbReference type="ARBA" id="ARBA00008973"/>
    </source>
</evidence>
<sequence length="267" mass="28681">MLRRQLLAGLTAALLAASAFVAVPAASAEPIKLGLASPGPLADPIKVAVEEAKAQGLEVEVIEFTDWIAPNEALQNGDIDVNYYQHVPFLENASAARGYTFQSLGVGTSSKLGLYSSKHKSFDEIPEGGTVAIANDPVNGGRGLVLLEKAGLIKLTPGLDYKATVADITENPKNLKIVEVVAQQLPRTLADVDLAQGYAHFLKDYGLDPDSALLFDPIQQRFALQWVVKSDSPRIDDVKKFVAIYQSSPAVREAITTRFGDLIVPAW</sequence>
<keyword evidence="9" id="KW-1185">Reference proteome</keyword>